<reference evidence="2 3" key="1">
    <citation type="submission" date="2017-06" db="EMBL/GenBank/DDBJ databases">
        <authorList>
            <person name="Kim H.J."/>
            <person name="Triplett B.A."/>
        </authorList>
    </citation>
    <scope>NUCLEOTIDE SEQUENCE [LARGE SCALE GENOMIC DNA]</scope>
    <source>
        <strain evidence="2 3">SCA</strain>
    </source>
</reference>
<gene>
    <name evidence="2" type="ORF">SAMN05446037_1007154</name>
</gene>
<evidence type="ECO:0000256" key="1">
    <source>
        <dbReference type="SAM" id="Phobius"/>
    </source>
</evidence>
<accession>A0A239DFK3</accession>
<keyword evidence="3" id="KW-1185">Reference proteome</keyword>
<dbReference type="EMBL" id="FZOJ01000007">
    <property type="protein sequence ID" value="SNS31185.1"/>
    <property type="molecule type" value="Genomic_DNA"/>
</dbReference>
<feature type="transmembrane region" description="Helical" evidence="1">
    <location>
        <begin position="53"/>
        <end position="75"/>
    </location>
</feature>
<proteinExistence type="predicted"/>
<evidence type="ECO:0000313" key="2">
    <source>
        <dbReference type="EMBL" id="SNS31185.1"/>
    </source>
</evidence>
<protein>
    <submittedName>
        <fullName evidence="2">Uncharacterized protein</fullName>
    </submittedName>
</protein>
<keyword evidence="1" id="KW-0472">Membrane</keyword>
<dbReference type="Proteomes" id="UP000198304">
    <property type="component" value="Unassembled WGS sequence"/>
</dbReference>
<organism evidence="2 3">
    <name type="scientific">Anaerovirgula multivorans</name>
    <dbReference type="NCBI Taxonomy" id="312168"/>
    <lineage>
        <taxon>Bacteria</taxon>
        <taxon>Bacillati</taxon>
        <taxon>Bacillota</taxon>
        <taxon>Clostridia</taxon>
        <taxon>Peptostreptococcales</taxon>
        <taxon>Natronincolaceae</taxon>
        <taxon>Anaerovirgula</taxon>
    </lineage>
</organism>
<dbReference type="RefSeq" id="WP_176431295.1">
    <property type="nucleotide sequence ID" value="NZ_FZOJ01000007.1"/>
</dbReference>
<sequence length="263" mass="31363">MTITATALFFEENRKKIDTCYRYIYIISIFGGTYMTKKQAFYLIQRERKLKNFYLLMTIPVFFGIILTGLIPLFIMDARTYGFEWDGDMLVIVGCLGFSYLIVVGMICVLLFKYSKVKKYVYGVYEARPMETKQQIHKELEEIHRVKNIVFGEEGMYFNDRCYIGFTNYIPYEEIAWCYIKYMHVNMFSRPDTMSLATRMRLGLIVIYTRDGLKHVANDRHMQHITSAYLEEISMRAPKARYGYTEENKFWWKEVWVDAYGKQ</sequence>
<evidence type="ECO:0000313" key="3">
    <source>
        <dbReference type="Proteomes" id="UP000198304"/>
    </source>
</evidence>
<keyword evidence="1" id="KW-0812">Transmembrane</keyword>
<name>A0A239DFK3_9FIRM</name>
<keyword evidence="1" id="KW-1133">Transmembrane helix</keyword>
<dbReference type="AlphaFoldDB" id="A0A239DFK3"/>
<feature type="transmembrane region" description="Helical" evidence="1">
    <location>
        <begin position="90"/>
        <end position="112"/>
    </location>
</feature>